<dbReference type="EMBL" id="JAWDGP010001087">
    <property type="protein sequence ID" value="KAK3794933.1"/>
    <property type="molecule type" value="Genomic_DNA"/>
</dbReference>
<keyword evidence="3" id="KW-1185">Reference proteome</keyword>
<organism evidence="2 3">
    <name type="scientific">Elysia crispata</name>
    <name type="common">lettuce slug</name>
    <dbReference type="NCBI Taxonomy" id="231223"/>
    <lineage>
        <taxon>Eukaryota</taxon>
        <taxon>Metazoa</taxon>
        <taxon>Spiralia</taxon>
        <taxon>Lophotrochozoa</taxon>
        <taxon>Mollusca</taxon>
        <taxon>Gastropoda</taxon>
        <taxon>Heterobranchia</taxon>
        <taxon>Euthyneura</taxon>
        <taxon>Panpulmonata</taxon>
        <taxon>Sacoglossa</taxon>
        <taxon>Placobranchoidea</taxon>
        <taxon>Plakobranchidae</taxon>
        <taxon>Elysia</taxon>
    </lineage>
</organism>
<protein>
    <submittedName>
        <fullName evidence="2">Uncharacterized protein</fullName>
    </submittedName>
</protein>
<evidence type="ECO:0000313" key="2">
    <source>
        <dbReference type="EMBL" id="KAK3794933.1"/>
    </source>
</evidence>
<evidence type="ECO:0000313" key="3">
    <source>
        <dbReference type="Proteomes" id="UP001283361"/>
    </source>
</evidence>
<dbReference type="Proteomes" id="UP001283361">
    <property type="component" value="Unassembled WGS sequence"/>
</dbReference>
<dbReference type="AlphaFoldDB" id="A0AAE1AVW8"/>
<feature type="region of interest" description="Disordered" evidence="1">
    <location>
        <begin position="137"/>
        <end position="163"/>
    </location>
</feature>
<accession>A0AAE1AVW8</accession>
<name>A0AAE1AVW8_9GAST</name>
<gene>
    <name evidence="2" type="ORF">RRG08_001080</name>
</gene>
<comment type="caution">
    <text evidence="2">The sequence shown here is derived from an EMBL/GenBank/DDBJ whole genome shotgun (WGS) entry which is preliminary data.</text>
</comment>
<sequence>MTGLVDTDIMSSLSDDKSPLSIFGSHVPKLHKATAHCHLDSSITLSIPLKAMPYRMHVQGQWVLAPLLFGDKVSKAKPKFEKQDRELYKVQPDCLDASSAVLANASLQHYSSAVPVLVSRPGDNTYNVPDTKFTSRRSSDGFARRVGQSQLRTPVSRTVHNSSRHQGRIGLVIEKD</sequence>
<reference evidence="2" key="1">
    <citation type="journal article" date="2023" name="G3 (Bethesda)">
        <title>A reference genome for the long-term kleptoplast-retaining sea slug Elysia crispata morphotype clarki.</title>
        <authorList>
            <person name="Eastman K.E."/>
            <person name="Pendleton A.L."/>
            <person name="Shaikh M.A."/>
            <person name="Suttiyut T."/>
            <person name="Ogas R."/>
            <person name="Tomko P."/>
            <person name="Gavelis G."/>
            <person name="Widhalm J.R."/>
            <person name="Wisecaver J.H."/>
        </authorList>
    </citation>
    <scope>NUCLEOTIDE SEQUENCE</scope>
    <source>
        <strain evidence="2">ECLA1</strain>
    </source>
</reference>
<feature type="compositionally biased region" description="Polar residues" evidence="1">
    <location>
        <begin position="147"/>
        <end position="161"/>
    </location>
</feature>
<proteinExistence type="predicted"/>
<evidence type="ECO:0000256" key="1">
    <source>
        <dbReference type="SAM" id="MobiDB-lite"/>
    </source>
</evidence>